<dbReference type="AlphaFoldDB" id="A0AAN1XY36"/>
<evidence type="ECO:0000259" key="1">
    <source>
        <dbReference type="Pfam" id="PF07238"/>
    </source>
</evidence>
<organism evidence="2 3">
    <name type="scientific">Vulcanimicrobium alpinum</name>
    <dbReference type="NCBI Taxonomy" id="3016050"/>
    <lineage>
        <taxon>Bacteria</taxon>
        <taxon>Bacillati</taxon>
        <taxon>Vulcanimicrobiota</taxon>
        <taxon>Vulcanimicrobiia</taxon>
        <taxon>Vulcanimicrobiales</taxon>
        <taxon>Vulcanimicrobiaceae</taxon>
        <taxon>Vulcanimicrobium</taxon>
    </lineage>
</organism>
<dbReference type="GO" id="GO:0035438">
    <property type="term" value="F:cyclic-di-GMP binding"/>
    <property type="evidence" value="ECO:0007669"/>
    <property type="project" value="InterPro"/>
</dbReference>
<dbReference type="Pfam" id="PF07238">
    <property type="entry name" value="PilZ"/>
    <property type="match status" value="1"/>
</dbReference>
<dbReference type="RefSeq" id="WP_317994692.1">
    <property type="nucleotide sequence ID" value="NZ_AP025523.1"/>
</dbReference>
<evidence type="ECO:0000313" key="2">
    <source>
        <dbReference type="EMBL" id="BDE07074.1"/>
    </source>
</evidence>
<proteinExistence type="predicted"/>
<keyword evidence="3" id="KW-1185">Reference proteome</keyword>
<dbReference type="Gene3D" id="2.40.10.220">
    <property type="entry name" value="predicted glycosyltransferase like domains"/>
    <property type="match status" value="1"/>
</dbReference>
<dbReference type="SUPFAM" id="SSF141371">
    <property type="entry name" value="PilZ domain-like"/>
    <property type="match status" value="1"/>
</dbReference>
<feature type="domain" description="PilZ" evidence="1">
    <location>
        <begin position="5"/>
        <end position="107"/>
    </location>
</feature>
<dbReference type="EMBL" id="AP025523">
    <property type="protein sequence ID" value="BDE07074.1"/>
    <property type="molecule type" value="Genomic_DNA"/>
</dbReference>
<dbReference type="InterPro" id="IPR009875">
    <property type="entry name" value="PilZ_domain"/>
</dbReference>
<sequence length="119" mass="13279">MSDARSHRRLNDAPLLVSYTIGDEFAAALTQTYDIGLGGLAMFSAAELAAGQALRLELELRGDPRPPLRLTGDVRWCRFDPLLGTHRIGVEFTDRTPEQESQLLGYIDMMYKLRDLGVL</sequence>
<evidence type="ECO:0000313" key="3">
    <source>
        <dbReference type="Proteomes" id="UP001317532"/>
    </source>
</evidence>
<gene>
    <name evidence="2" type="ORF">WPS_23500</name>
</gene>
<accession>A0AAN1XY36</accession>
<dbReference type="KEGG" id="vab:WPS_23500"/>
<protein>
    <recommendedName>
        <fullName evidence="1">PilZ domain-containing protein</fullName>
    </recommendedName>
</protein>
<reference evidence="2 3" key="1">
    <citation type="journal article" date="2022" name="ISME Commun">
        <title>Vulcanimicrobium alpinus gen. nov. sp. nov., the first cultivated representative of the candidate phylum 'Eremiobacterota', is a metabolically versatile aerobic anoxygenic phototroph.</title>
        <authorList>
            <person name="Yabe S."/>
            <person name="Muto K."/>
            <person name="Abe K."/>
            <person name="Yokota A."/>
            <person name="Staudigel H."/>
            <person name="Tebo B.M."/>
        </authorList>
    </citation>
    <scope>NUCLEOTIDE SEQUENCE [LARGE SCALE GENOMIC DNA]</scope>
    <source>
        <strain evidence="2 3">WC8-2</strain>
    </source>
</reference>
<dbReference type="Proteomes" id="UP001317532">
    <property type="component" value="Chromosome"/>
</dbReference>
<name>A0AAN1XY36_UNVUL</name>